<sequence length="49" mass="5114">MSIKGTATPAPDATSVGGASHDEGRWAMRAQPSLCRLRSRQGEGDDDVA</sequence>
<protein>
    <submittedName>
        <fullName evidence="2">Uncharacterized protein</fullName>
    </submittedName>
</protein>
<proteinExistence type="predicted"/>
<name>A0ABD7Y094_9BURK</name>
<evidence type="ECO:0000313" key="3">
    <source>
        <dbReference type="Proteomes" id="UP001220209"/>
    </source>
</evidence>
<accession>A0ABD7Y094</accession>
<evidence type="ECO:0000256" key="1">
    <source>
        <dbReference type="SAM" id="MobiDB-lite"/>
    </source>
</evidence>
<dbReference type="EMBL" id="CP090640">
    <property type="protein sequence ID" value="WFN18280.1"/>
    <property type="molecule type" value="Genomic_DNA"/>
</dbReference>
<gene>
    <name evidence="2" type="ORF">LXE91_04390</name>
</gene>
<dbReference type="RefSeq" id="WP_157644975.1">
    <property type="nucleotide sequence ID" value="NZ_AP018358.1"/>
</dbReference>
<dbReference type="AlphaFoldDB" id="A0ABD7Y094"/>
<evidence type="ECO:0000313" key="2">
    <source>
        <dbReference type="EMBL" id="WFN18280.1"/>
    </source>
</evidence>
<reference evidence="2 3" key="1">
    <citation type="submission" date="2021-12" db="EMBL/GenBank/DDBJ databases">
        <title>Genomic and phenotypic characterization of three Burkholderia contaminans isolates recovered from different sources.</title>
        <authorList>
            <person name="Lopez De Volder A."/>
            <person name="Fan Y."/>
            <person name="Nunvar J."/>
            <person name="Herrera T."/>
            <person name="Timp W."/>
            <person name="Degrossi J."/>
        </authorList>
    </citation>
    <scope>NUCLEOTIDE SEQUENCE [LARGE SCALE GENOMIC DNA]</scope>
    <source>
        <strain evidence="2 3">LMG 23361</strain>
    </source>
</reference>
<dbReference type="Proteomes" id="UP001220209">
    <property type="component" value="Chromosome 1"/>
</dbReference>
<organism evidence="2 3">
    <name type="scientific">Burkholderia contaminans</name>
    <dbReference type="NCBI Taxonomy" id="488447"/>
    <lineage>
        <taxon>Bacteria</taxon>
        <taxon>Pseudomonadati</taxon>
        <taxon>Pseudomonadota</taxon>
        <taxon>Betaproteobacteria</taxon>
        <taxon>Burkholderiales</taxon>
        <taxon>Burkholderiaceae</taxon>
        <taxon>Burkholderia</taxon>
        <taxon>Burkholderia cepacia complex</taxon>
    </lineage>
</organism>
<feature type="region of interest" description="Disordered" evidence="1">
    <location>
        <begin position="1"/>
        <end position="49"/>
    </location>
</feature>